<feature type="transmembrane region" description="Helical" evidence="1">
    <location>
        <begin position="23"/>
        <end position="42"/>
    </location>
</feature>
<reference evidence="2" key="1">
    <citation type="journal article" date="2020" name="J. ISSAAS">
        <title>Lactobacilli and other gastrointestinal microbiota of Peromyscus leucopus, reservoir host for agents of Lyme disease and other zoonoses in North America.</title>
        <authorList>
            <person name="Milovic A."/>
            <person name="Bassam K."/>
            <person name="Shao H."/>
            <person name="Chatzistamou I."/>
            <person name="Tufts D.M."/>
            <person name="Diuk-Wasser M."/>
            <person name="Barbour A.G."/>
        </authorList>
    </citation>
    <scope>NUCLEOTIDE SEQUENCE</scope>
    <source>
        <strain evidence="2">LL90</strain>
    </source>
</reference>
<organism evidence="2">
    <name type="scientific">uncultured Alphaproteobacteria bacterium</name>
    <dbReference type="NCBI Taxonomy" id="91750"/>
    <lineage>
        <taxon>Bacteria</taxon>
        <taxon>Pseudomonadati</taxon>
        <taxon>Pseudomonadota</taxon>
        <taxon>Alphaproteobacteria</taxon>
        <taxon>environmental samples</taxon>
    </lineage>
</organism>
<accession>A0A6G8F3A5</accession>
<evidence type="ECO:0000313" key="2">
    <source>
        <dbReference type="EMBL" id="QIM10672.1"/>
    </source>
</evidence>
<feature type="transmembrane region" description="Helical" evidence="1">
    <location>
        <begin position="62"/>
        <end position="81"/>
    </location>
</feature>
<keyword evidence="1" id="KW-1133">Transmembrane helix</keyword>
<keyword evidence="1" id="KW-0812">Transmembrane</keyword>
<keyword evidence="1" id="KW-0472">Membrane</keyword>
<dbReference type="AlphaFoldDB" id="A0A6G8F3A5"/>
<evidence type="ECO:0000256" key="1">
    <source>
        <dbReference type="SAM" id="Phobius"/>
    </source>
</evidence>
<dbReference type="EMBL" id="MN990732">
    <property type="protein sequence ID" value="QIM10672.1"/>
    <property type="molecule type" value="Genomic_DNA"/>
</dbReference>
<name>A0A6G8F3A5_9PROT</name>
<gene>
    <name evidence="2" type="ORF">PlAlph_5640</name>
</gene>
<protein>
    <submittedName>
        <fullName evidence="2">Uncharacterized protein</fullName>
    </submittedName>
</protein>
<sequence>MAEDNKEKTINWRQIKEKYGRKAILFLAGWFTIPAITGGWIYDLFGTSDWSEIWHKITHPDVWLDAFTVYTIAFLTFGYLPDRLTKRNMFVKLFYFACYYFILLKIVRIVVG</sequence>
<feature type="transmembrane region" description="Helical" evidence="1">
    <location>
        <begin position="93"/>
        <end position="111"/>
    </location>
</feature>
<proteinExistence type="predicted"/>